<keyword evidence="2" id="KW-1185">Reference proteome</keyword>
<evidence type="ECO:0000313" key="3">
    <source>
        <dbReference type="RefSeq" id="XP_025406562.1"/>
    </source>
</evidence>
<organism evidence="2 4">
    <name type="scientific">Sipha flava</name>
    <name type="common">yellow sugarcane aphid</name>
    <dbReference type="NCBI Taxonomy" id="143950"/>
    <lineage>
        <taxon>Eukaryota</taxon>
        <taxon>Metazoa</taxon>
        <taxon>Ecdysozoa</taxon>
        <taxon>Arthropoda</taxon>
        <taxon>Hexapoda</taxon>
        <taxon>Insecta</taxon>
        <taxon>Pterygota</taxon>
        <taxon>Neoptera</taxon>
        <taxon>Paraneoptera</taxon>
        <taxon>Hemiptera</taxon>
        <taxon>Sternorrhyncha</taxon>
        <taxon>Aphidomorpha</taxon>
        <taxon>Aphidoidea</taxon>
        <taxon>Aphididae</taxon>
        <taxon>Sipha</taxon>
    </lineage>
</organism>
<dbReference type="Proteomes" id="UP000694846">
    <property type="component" value="Unplaced"/>
</dbReference>
<reference evidence="3 4" key="1">
    <citation type="submission" date="2025-04" db="UniProtKB">
        <authorList>
            <consortium name="RefSeq"/>
        </authorList>
    </citation>
    <scope>IDENTIFICATION</scope>
    <source>
        <tissue evidence="3 4">Whole body</tissue>
    </source>
</reference>
<proteinExistence type="predicted"/>
<evidence type="ECO:0000313" key="4">
    <source>
        <dbReference type="RefSeq" id="XP_025406567.1"/>
    </source>
</evidence>
<dbReference type="OrthoDB" id="427886at2759"/>
<protein>
    <submittedName>
        <fullName evidence="3 4">Uncharacterized protein LOC112680614 isoform X1</fullName>
    </submittedName>
</protein>
<evidence type="ECO:0000256" key="1">
    <source>
        <dbReference type="SAM" id="MobiDB-lite"/>
    </source>
</evidence>
<gene>
    <name evidence="3 4" type="primary">LOC112680614</name>
</gene>
<dbReference type="RefSeq" id="XP_025406567.1">
    <property type="nucleotide sequence ID" value="XM_025550782.1"/>
</dbReference>
<accession>A0A8B8F898</accession>
<name>A0A8B8F898_9HEMI</name>
<dbReference type="RefSeq" id="XP_025406562.1">
    <property type="nucleotide sequence ID" value="XM_025550777.1"/>
</dbReference>
<dbReference type="AlphaFoldDB" id="A0A8B8F898"/>
<sequence>MSSADALLSQCVLKPGFQKNYKVPVNDKSSKIIKRDKKRQEVEAEGENFADLPTTNLTDYLQLDLYLSRIRYLLDNNIGRYVSRERICTIIDKLFADVKFKHSTKKRNRNRSNPKLTAKIKRDNKKMKNLKKKKK</sequence>
<feature type="region of interest" description="Disordered" evidence="1">
    <location>
        <begin position="103"/>
        <end position="135"/>
    </location>
</feature>
<dbReference type="GeneID" id="112680614"/>
<evidence type="ECO:0000313" key="2">
    <source>
        <dbReference type="Proteomes" id="UP000694846"/>
    </source>
</evidence>